<protein>
    <submittedName>
        <fullName evidence="2">Superkiller protein 3</fullName>
    </submittedName>
</protein>
<dbReference type="AlphaFoldDB" id="A0AAW0DUS2"/>
<comment type="caution">
    <text evidence="2">The sequence shown here is derived from an EMBL/GenBank/DDBJ whole genome shotgun (WGS) entry which is preliminary data.</text>
</comment>
<organism evidence="2 3">
    <name type="scientific">Paramarasmius palmivorus</name>
    <dbReference type="NCBI Taxonomy" id="297713"/>
    <lineage>
        <taxon>Eukaryota</taxon>
        <taxon>Fungi</taxon>
        <taxon>Dikarya</taxon>
        <taxon>Basidiomycota</taxon>
        <taxon>Agaricomycotina</taxon>
        <taxon>Agaricomycetes</taxon>
        <taxon>Agaricomycetidae</taxon>
        <taxon>Agaricales</taxon>
        <taxon>Marasmiineae</taxon>
        <taxon>Marasmiaceae</taxon>
        <taxon>Paramarasmius</taxon>
    </lineage>
</organism>
<keyword evidence="3" id="KW-1185">Reference proteome</keyword>
<sequence>MDEDSAITRGMEPIMDYNQRGLVDACFEEGQFDSGIRVLEQLRSSDHRPSPHHLRQLLYIALYPPDTEKPLAAQPPGSPSKIDKKRQKAFLKISPETSAAAQKALHAFAQSNSLEAIFAALPSSATSPTENASSGAFSQVSQEAERIIQCKSCWNFLEKDFIETPAIQESRQERLRRMTAGESDEEDSSDLIAEHAWPVLQWLLTLFERDELRTEAEGIPRHSPLLLNQIPQPKGNRNLRWEVETPLNIIFACIEGDDERHRLLGTKLLTMIVNLACTSYFDFQAFVISVYKRVSTQISDEFLSLLSSLPPTTPVLRFKVALLQKYIGPSTSTKAAPRPKPQARAVPKRGRNAPVPSETPAPPPDSVVASIATKPSLPPFADISQALEKPQKSRSPNAAVKFEFLVSYGTLQSQISAKDDTAEWAEVLRSGRWQRLLDVSFTDESSRDYRDTLSFLVPPY</sequence>
<name>A0AAW0DUS2_9AGAR</name>
<accession>A0AAW0DUS2</accession>
<evidence type="ECO:0000256" key="1">
    <source>
        <dbReference type="SAM" id="MobiDB-lite"/>
    </source>
</evidence>
<feature type="region of interest" description="Disordered" evidence="1">
    <location>
        <begin position="330"/>
        <end position="369"/>
    </location>
</feature>
<proteinExistence type="predicted"/>
<gene>
    <name evidence="2" type="primary">SKI3_1</name>
    <name evidence="2" type="ORF">VNI00_002581</name>
</gene>
<reference evidence="2 3" key="1">
    <citation type="submission" date="2024-01" db="EMBL/GenBank/DDBJ databases">
        <title>A draft genome for a cacao thread blight-causing isolate of Paramarasmius palmivorus.</title>
        <authorList>
            <person name="Baruah I.K."/>
            <person name="Bukari Y."/>
            <person name="Amoako-Attah I."/>
            <person name="Meinhardt L.W."/>
            <person name="Bailey B.A."/>
            <person name="Cohen S.P."/>
        </authorList>
    </citation>
    <scope>NUCLEOTIDE SEQUENCE [LARGE SCALE GENOMIC DNA]</scope>
    <source>
        <strain evidence="2 3">GH-12</strain>
    </source>
</reference>
<evidence type="ECO:0000313" key="2">
    <source>
        <dbReference type="EMBL" id="KAK7056864.1"/>
    </source>
</evidence>
<dbReference type="Proteomes" id="UP001383192">
    <property type="component" value="Unassembled WGS sequence"/>
</dbReference>
<dbReference type="EMBL" id="JAYKXP010000006">
    <property type="protein sequence ID" value="KAK7056864.1"/>
    <property type="molecule type" value="Genomic_DNA"/>
</dbReference>
<evidence type="ECO:0000313" key="3">
    <source>
        <dbReference type="Proteomes" id="UP001383192"/>
    </source>
</evidence>